<proteinExistence type="inferred from homology"/>
<dbReference type="PANTHER" id="PTHR12300:SF139">
    <property type="entry name" value="HVA22-LIKE PROTEIN E"/>
    <property type="match status" value="1"/>
</dbReference>
<dbReference type="InterPro" id="IPR004345">
    <property type="entry name" value="TB2_DP1_HVA22"/>
</dbReference>
<keyword evidence="1" id="KW-0812">Transmembrane</keyword>
<dbReference type="AlphaFoldDB" id="A0A7N0RAL9"/>
<dbReference type="EnsemblPlants" id="Kaladp0006s0056.1.v1.1">
    <property type="protein sequence ID" value="Kaladp0006s0056.1.v1.1"/>
    <property type="gene ID" value="Kaladp0006s0056.v1.1"/>
</dbReference>
<reference evidence="3" key="1">
    <citation type="submission" date="2021-01" db="UniProtKB">
        <authorList>
            <consortium name="EnsemblPlants"/>
        </authorList>
    </citation>
    <scope>IDENTIFICATION</scope>
</reference>
<keyword evidence="4" id="KW-1185">Reference proteome</keyword>
<feature type="transmembrane region" description="Helical" evidence="1">
    <location>
        <begin position="290"/>
        <end position="309"/>
    </location>
</feature>
<dbReference type="GO" id="GO:0016020">
    <property type="term" value="C:membrane"/>
    <property type="evidence" value="ECO:0007669"/>
    <property type="project" value="UniProtKB-SubCell"/>
</dbReference>
<feature type="transmembrane region" description="Helical" evidence="1">
    <location>
        <begin position="258"/>
        <end position="278"/>
    </location>
</feature>
<evidence type="ECO:0000313" key="3">
    <source>
        <dbReference type="EnsemblPlants" id="Kaladp0006s0056.1.v1.1"/>
    </source>
</evidence>
<organism evidence="3 4">
    <name type="scientific">Kalanchoe fedtschenkoi</name>
    <name type="common">Lavender scallops</name>
    <name type="synonym">South American air plant</name>
    <dbReference type="NCBI Taxonomy" id="63787"/>
    <lineage>
        <taxon>Eukaryota</taxon>
        <taxon>Viridiplantae</taxon>
        <taxon>Streptophyta</taxon>
        <taxon>Embryophyta</taxon>
        <taxon>Tracheophyta</taxon>
        <taxon>Spermatophyta</taxon>
        <taxon>Magnoliopsida</taxon>
        <taxon>eudicotyledons</taxon>
        <taxon>Gunneridae</taxon>
        <taxon>Pentapetalae</taxon>
        <taxon>Saxifragales</taxon>
        <taxon>Crassulaceae</taxon>
        <taxon>Kalanchoe</taxon>
    </lineage>
</organism>
<dbReference type="PANTHER" id="PTHR12300">
    <property type="entry name" value="HVA22-LIKE PROTEINS"/>
    <property type="match status" value="1"/>
</dbReference>
<feature type="coiled-coil region" evidence="2">
    <location>
        <begin position="16"/>
        <end position="185"/>
    </location>
</feature>
<evidence type="ECO:0000313" key="4">
    <source>
        <dbReference type="Proteomes" id="UP000594263"/>
    </source>
</evidence>
<sequence>MPNDPVNLSDKFGSNLSDADANLQLLKEQAAQSQGAGSSQLEIEKLKLQADKVEPEHAKLELQADRAEVKAEKLEFEAGKGGSKCTDHELEAAKAKLKADRLELEAEKTQLRVALAQLKASQSQLEHAKSQLEKLETARSYLEAAEAQADIDKLEDEKAKLRIKASQLEADKSKLEAAKSQFELSRFGLTFVYKGALAVFIIGELALVAYGRARMGRLLDLLTHAQSLAEPAITLLYPLYGSVIAIESTSKVDDEQWLAYWILYSILTLMEMVLQPILEWIPVWYMDTMKLIFSAWLVLPQFRGAAFIYDTFVRQHLKKYAWFGCGPQHKSPNGKGRT</sequence>
<dbReference type="Pfam" id="PF03134">
    <property type="entry name" value="TB2_DP1_HVA22"/>
    <property type="match status" value="1"/>
</dbReference>
<feature type="transmembrane region" description="Helical" evidence="1">
    <location>
        <begin position="191"/>
        <end position="210"/>
    </location>
</feature>
<comment type="similarity">
    <text evidence="1">Belongs to the DP1 family.</text>
</comment>
<protein>
    <recommendedName>
        <fullName evidence="1">HVA22-like protein</fullName>
    </recommendedName>
</protein>
<accession>A0A7N0RAL9</accession>
<keyword evidence="1" id="KW-1133">Transmembrane helix</keyword>
<evidence type="ECO:0000256" key="2">
    <source>
        <dbReference type="SAM" id="Coils"/>
    </source>
</evidence>
<keyword evidence="1" id="KW-0472">Membrane</keyword>
<comment type="subcellular location">
    <subcellularLocation>
        <location evidence="1">Membrane</location>
        <topology evidence="1">Multi-pass membrane protein</topology>
    </subcellularLocation>
</comment>
<dbReference type="Gramene" id="Kaladp0006s0056.1.v1.1">
    <property type="protein sequence ID" value="Kaladp0006s0056.1.v1.1"/>
    <property type="gene ID" value="Kaladp0006s0056.v1.1"/>
</dbReference>
<keyword evidence="2" id="KW-0175">Coiled coil</keyword>
<name>A0A7N0RAL9_KALFE</name>
<dbReference type="Proteomes" id="UP000594263">
    <property type="component" value="Unplaced"/>
</dbReference>
<evidence type="ECO:0000256" key="1">
    <source>
        <dbReference type="RuleBase" id="RU362006"/>
    </source>
</evidence>